<evidence type="ECO:0000313" key="1">
    <source>
        <dbReference type="EMBL" id="KAI4860824.1"/>
    </source>
</evidence>
<dbReference type="EMBL" id="MU393571">
    <property type="protein sequence ID" value="KAI4860824.1"/>
    <property type="molecule type" value="Genomic_DNA"/>
</dbReference>
<accession>A0ACB9YNC6</accession>
<name>A0ACB9YNC6_9PEZI</name>
<gene>
    <name evidence="1" type="ORF">F4820DRAFT_92173</name>
</gene>
<sequence>MAYTINYHKKDDTAEKRKNQHLVAYHYETLEDRYRRFLIISSEWNTRGWTMQERSLSTRSIHFYRNRIFFECQGCLRSEDNDPAQEAGLINDPLWPRNTATSFDELYEHQGSYFRPCIAPTI</sequence>
<dbReference type="Proteomes" id="UP001497700">
    <property type="component" value="Unassembled WGS sequence"/>
</dbReference>
<keyword evidence="2" id="KW-1185">Reference proteome</keyword>
<comment type="caution">
    <text evidence="1">The sequence shown here is derived from an EMBL/GenBank/DDBJ whole genome shotgun (WGS) entry which is preliminary data.</text>
</comment>
<organism evidence="1 2">
    <name type="scientific">Hypoxylon rubiginosum</name>
    <dbReference type="NCBI Taxonomy" id="110542"/>
    <lineage>
        <taxon>Eukaryota</taxon>
        <taxon>Fungi</taxon>
        <taxon>Dikarya</taxon>
        <taxon>Ascomycota</taxon>
        <taxon>Pezizomycotina</taxon>
        <taxon>Sordariomycetes</taxon>
        <taxon>Xylariomycetidae</taxon>
        <taxon>Xylariales</taxon>
        <taxon>Hypoxylaceae</taxon>
        <taxon>Hypoxylon</taxon>
    </lineage>
</organism>
<reference evidence="1 2" key="1">
    <citation type="journal article" date="2022" name="New Phytol.">
        <title>Ecological generalism drives hyperdiversity of secondary metabolite gene clusters in xylarialean endophytes.</title>
        <authorList>
            <person name="Franco M.E.E."/>
            <person name="Wisecaver J.H."/>
            <person name="Arnold A.E."/>
            <person name="Ju Y.M."/>
            <person name="Slot J.C."/>
            <person name="Ahrendt S."/>
            <person name="Moore L.P."/>
            <person name="Eastman K.E."/>
            <person name="Scott K."/>
            <person name="Konkel Z."/>
            <person name="Mondo S.J."/>
            <person name="Kuo A."/>
            <person name="Hayes R.D."/>
            <person name="Haridas S."/>
            <person name="Andreopoulos B."/>
            <person name="Riley R."/>
            <person name="LaButti K."/>
            <person name="Pangilinan J."/>
            <person name="Lipzen A."/>
            <person name="Amirebrahimi M."/>
            <person name="Yan J."/>
            <person name="Adam C."/>
            <person name="Keymanesh K."/>
            <person name="Ng V."/>
            <person name="Louie K."/>
            <person name="Northen T."/>
            <person name="Drula E."/>
            <person name="Henrissat B."/>
            <person name="Hsieh H.M."/>
            <person name="Youens-Clark K."/>
            <person name="Lutzoni F."/>
            <person name="Miadlikowska J."/>
            <person name="Eastwood D.C."/>
            <person name="Hamelin R.C."/>
            <person name="Grigoriev I.V."/>
            <person name="U'Ren J.M."/>
        </authorList>
    </citation>
    <scope>NUCLEOTIDE SEQUENCE [LARGE SCALE GENOMIC DNA]</scope>
    <source>
        <strain evidence="1 2">CBS 119005</strain>
    </source>
</reference>
<evidence type="ECO:0000313" key="2">
    <source>
        <dbReference type="Proteomes" id="UP001497700"/>
    </source>
</evidence>
<proteinExistence type="predicted"/>
<protein>
    <submittedName>
        <fullName evidence="1">Uncharacterized protein</fullName>
    </submittedName>
</protein>